<dbReference type="GO" id="GO:0005524">
    <property type="term" value="F:ATP binding"/>
    <property type="evidence" value="ECO:0007669"/>
    <property type="project" value="UniProtKB-KW"/>
</dbReference>
<dbReference type="Pfam" id="PF08011">
    <property type="entry name" value="PDDEXK_9"/>
    <property type="match status" value="1"/>
</dbReference>
<evidence type="ECO:0000313" key="2">
    <source>
        <dbReference type="EMBL" id="MBC5632506.1"/>
    </source>
</evidence>
<dbReference type="EMBL" id="JACOOJ010000008">
    <property type="protein sequence ID" value="MBC5632506.1"/>
    <property type="molecule type" value="Genomic_DNA"/>
</dbReference>
<dbReference type="Proteomes" id="UP000651475">
    <property type="component" value="Unassembled WGS sequence"/>
</dbReference>
<dbReference type="Gene3D" id="3.40.50.300">
    <property type="entry name" value="P-loop containing nucleotide triphosphate hydrolases"/>
    <property type="match status" value="1"/>
</dbReference>
<dbReference type="InterPro" id="IPR012547">
    <property type="entry name" value="PDDEXK_9"/>
</dbReference>
<organism evidence="2 3">
    <name type="scientific">Parabacteroides hominis</name>
    <dbReference type="NCBI Taxonomy" id="2763057"/>
    <lineage>
        <taxon>Bacteria</taxon>
        <taxon>Pseudomonadati</taxon>
        <taxon>Bacteroidota</taxon>
        <taxon>Bacteroidia</taxon>
        <taxon>Bacteroidales</taxon>
        <taxon>Tannerellaceae</taxon>
        <taxon>Parabacteroides</taxon>
    </lineage>
</organism>
<dbReference type="Pfam" id="PF09820">
    <property type="entry name" value="AAA-ATPase_like"/>
    <property type="match status" value="1"/>
</dbReference>
<evidence type="ECO:0000313" key="3">
    <source>
        <dbReference type="Proteomes" id="UP000651475"/>
    </source>
</evidence>
<evidence type="ECO:0000259" key="1">
    <source>
        <dbReference type="Pfam" id="PF09820"/>
    </source>
</evidence>
<feature type="domain" description="AAA-ATPase-like" evidence="1">
    <location>
        <begin position="7"/>
        <end position="203"/>
    </location>
</feature>
<accession>A0ABR7DM39</accession>
<keyword evidence="3" id="KW-1185">Reference proteome</keyword>
<comment type="caution">
    <text evidence="2">The sequence shown here is derived from an EMBL/GenBank/DDBJ whole genome shotgun (WGS) entry which is preliminary data.</text>
</comment>
<dbReference type="InterPro" id="IPR027417">
    <property type="entry name" value="P-loop_NTPase"/>
</dbReference>
<dbReference type="SUPFAM" id="SSF52540">
    <property type="entry name" value="P-loop containing nucleoside triphosphate hydrolases"/>
    <property type="match status" value="1"/>
</dbReference>
<proteinExistence type="predicted"/>
<keyword evidence="2" id="KW-0547">Nucleotide-binding</keyword>
<dbReference type="PANTHER" id="PTHR34825">
    <property type="entry name" value="CONSERVED PROTEIN, WITH A WEAK D-GALACTARATE DEHYDRATASE/ALTRONATE HYDROLASE DOMAIN"/>
    <property type="match status" value="1"/>
</dbReference>
<protein>
    <submittedName>
        <fullName evidence="2">ATP-binding protein</fullName>
    </submittedName>
</protein>
<dbReference type="InterPro" id="IPR018631">
    <property type="entry name" value="AAA-ATPase-like_dom"/>
</dbReference>
<gene>
    <name evidence="2" type="ORF">H8S65_06960</name>
</gene>
<dbReference type="RefSeq" id="WP_186929264.1">
    <property type="nucleotide sequence ID" value="NZ_JACOOJ010000008.1"/>
</dbReference>
<dbReference type="PANTHER" id="PTHR34825:SF1">
    <property type="entry name" value="AAA-ATPASE-LIKE DOMAIN-CONTAINING PROTEIN"/>
    <property type="match status" value="1"/>
</dbReference>
<keyword evidence="2" id="KW-0067">ATP-binding</keyword>
<reference evidence="2 3" key="1">
    <citation type="submission" date="2020-08" db="EMBL/GenBank/DDBJ databases">
        <title>Genome public.</title>
        <authorList>
            <person name="Liu C."/>
            <person name="Sun Q."/>
        </authorList>
    </citation>
    <scope>NUCLEOTIDE SEQUENCE [LARGE SCALE GENOMIC DNA]</scope>
    <source>
        <strain evidence="2 3">NSJ-79</strain>
    </source>
</reference>
<sequence>MSNKIYPIGIQNFEKIRRDGYFYVDKTALVYQLAKSGSYYFLSRPRRFGKSLLLSTLEAYFEGKKELFAGLAIEQLEKDWARYPILHLDLNTQEYNSVDSLKEKLNIALTGWEKECGAEPAEKSLATRFEGIIKRTSRKMEQRVVILIDEYDKPMLQAIGRPELQEAYRSLLKSFYGALKSADGYIRFAMLTGVTKFSKVSVFSDLNNLEDISFRRNYNELCGISEQELQDSLGDELPEFSRSLGLTESELCDKLRRHYDGYHFAPDTAGVYNPFSLLHAFKNREFGSYWFATGTPSYLVELLKRHHYDLDRLAHEETDAETLDGVDSVDSDPIPVIYQSGYLTIKGYDPRFGTYRLGFPNLEVEEGFVKYLLPYYANVSASKTPFEIGRFVREIEGGDYDAFFRRLQSFFADTPYETITGLKPERDTELHYQNVLFIIFRLIGLYTKVEYHTNRGRIDLVLETDRYIYVMEFKLNGTAEEALQQINDKQYIQPFIADGRKIVKIGVNFSSETRNIEKWVVEGH</sequence>
<name>A0ABR7DM39_9BACT</name>